<dbReference type="Gene3D" id="3.40.50.300">
    <property type="entry name" value="P-loop containing nucleotide triphosphate hydrolases"/>
    <property type="match status" value="3"/>
</dbReference>
<dbReference type="PROSITE" id="PS00211">
    <property type="entry name" value="ABC_TRANSPORTER_1"/>
    <property type="match status" value="2"/>
</dbReference>
<dbReference type="SUPFAM" id="SSF52540">
    <property type="entry name" value="P-loop containing nucleoside triphosphate hydrolases"/>
    <property type="match status" value="2"/>
</dbReference>
<feature type="region of interest" description="Disordered" evidence="3">
    <location>
        <begin position="232"/>
        <end position="252"/>
    </location>
</feature>
<evidence type="ECO:0000256" key="2">
    <source>
        <dbReference type="ARBA" id="ARBA00022840"/>
    </source>
</evidence>
<evidence type="ECO:0000313" key="5">
    <source>
        <dbReference type="EMBL" id="PKG30421.1"/>
    </source>
</evidence>
<dbReference type="Proteomes" id="UP000233343">
    <property type="component" value="Unassembled WGS sequence"/>
</dbReference>
<dbReference type="InterPro" id="IPR017871">
    <property type="entry name" value="ABC_transporter-like_CS"/>
</dbReference>
<dbReference type="RefSeq" id="WP_066199234.1">
    <property type="nucleotide sequence ID" value="NZ_JARMMB010000013.1"/>
</dbReference>
<evidence type="ECO:0000256" key="3">
    <source>
        <dbReference type="SAM" id="MobiDB-lite"/>
    </source>
</evidence>
<name>A0A2N0ZLM2_9BACI</name>
<keyword evidence="2 5" id="KW-0067">ATP-binding</keyword>
<evidence type="ECO:0000313" key="6">
    <source>
        <dbReference type="Proteomes" id="UP000233343"/>
    </source>
</evidence>
<dbReference type="PANTHER" id="PTHR42855:SF2">
    <property type="entry name" value="DRUG RESISTANCE ABC TRANSPORTER,ATP-BINDING PROTEIN"/>
    <property type="match status" value="1"/>
</dbReference>
<dbReference type="InterPro" id="IPR003439">
    <property type="entry name" value="ABC_transporter-like_ATP-bd"/>
</dbReference>
<keyword evidence="6" id="KW-1185">Reference proteome</keyword>
<feature type="compositionally biased region" description="Basic and acidic residues" evidence="3">
    <location>
        <begin position="239"/>
        <end position="252"/>
    </location>
</feature>
<organism evidence="5 6">
    <name type="scientific">Cytobacillus horneckiae</name>
    <dbReference type="NCBI Taxonomy" id="549687"/>
    <lineage>
        <taxon>Bacteria</taxon>
        <taxon>Bacillati</taxon>
        <taxon>Bacillota</taxon>
        <taxon>Bacilli</taxon>
        <taxon>Bacillales</taxon>
        <taxon>Bacillaceae</taxon>
        <taxon>Cytobacillus</taxon>
    </lineage>
</organism>
<dbReference type="InterPro" id="IPR051309">
    <property type="entry name" value="ABCF_ATPase"/>
</dbReference>
<proteinExistence type="predicted"/>
<reference evidence="5 6" key="1">
    <citation type="journal article" date="2010" name="Int. J. Syst. Evol. Microbiol.">
        <title>Bacillus horneckiae sp. nov., isolated from a spacecraft-assembly clean room.</title>
        <authorList>
            <person name="Vaishampayan P."/>
            <person name="Probst A."/>
            <person name="Krishnamurthi S."/>
            <person name="Ghosh S."/>
            <person name="Osman S."/>
            <person name="McDowall A."/>
            <person name="Ruckmani A."/>
            <person name="Mayilraj S."/>
            <person name="Venkateswaran K."/>
        </authorList>
    </citation>
    <scope>NUCLEOTIDE SEQUENCE [LARGE SCALE GENOMIC DNA]</scope>
    <source>
        <strain evidence="6">1PO1SC</strain>
    </source>
</reference>
<evidence type="ECO:0000256" key="1">
    <source>
        <dbReference type="ARBA" id="ARBA00022741"/>
    </source>
</evidence>
<dbReference type="NCBIfam" id="NF000355">
    <property type="entry name" value="ribo_prot_ABC_F"/>
    <property type="match status" value="1"/>
</dbReference>
<evidence type="ECO:0000259" key="4">
    <source>
        <dbReference type="PROSITE" id="PS50893"/>
    </source>
</evidence>
<dbReference type="GO" id="GO:0005524">
    <property type="term" value="F:ATP binding"/>
    <property type="evidence" value="ECO:0007669"/>
    <property type="project" value="UniProtKB-KW"/>
</dbReference>
<dbReference type="AlphaFoldDB" id="A0A2N0ZLM2"/>
<dbReference type="Pfam" id="PF00005">
    <property type="entry name" value="ABC_tran"/>
    <property type="match status" value="2"/>
</dbReference>
<accession>A0A2N0ZLM2</accession>
<dbReference type="EMBL" id="PISD01000008">
    <property type="protein sequence ID" value="PKG30421.1"/>
    <property type="molecule type" value="Genomic_DNA"/>
</dbReference>
<feature type="domain" description="ABC transporter" evidence="4">
    <location>
        <begin position="6"/>
        <end position="200"/>
    </location>
</feature>
<feature type="domain" description="ABC transporter" evidence="4">
    <location>
        <begin position="299"/>
        <end position="488"/>
    </location>
</feature>
<dbReference type="InterPro" id="IPR027417">
    <property type="entry name" value="P-loop_NTPase"/>
</dbReference>
<gene>
    <name evidence="5" type="ORF">CWS20_05370</name>
</gene>
<comment type="caution">
    <text evidence="5">The sequence shown here is derived from an EMBL/GenBank/DDBJ whole genome shotgun (WGS) entry which is preliminary data.</text>
</comment>
<protein>
    <submittedName>
        <fullName evidence="5">ABC transporter ATP-binding protein</fullName>
    </submittedName>
</protein>
<dbReference type="GO" id="GO:0016887">
    <property type="term" value="F:ATP hydrolysis activity"/>
    <property type="evidence" value="ECO:0007669"/>
    <property type="project" value="InterPro"/>
</dbReference>
<keyword evidence="1" id="KW-0547">Nucleotide-binding</keyword>
<dbReference type="InterPro" id="IPR003593">
    <property type="entry name" value="AAA+_ATPase"/>
</dbReference>
<dbReference type="SMART" id="SM00382">
    <property type="entry name" value="AAA"/>
    <property type="match status" value="2"/>
</dbReference>
<dbReference type="PROSITE" id="PS50893">
    <property type="entry name" value="ABC_TRANSPORTER_2"/>
    <property type="match status" value="2"/>
</dbReference>
<dbReference type="PANTHER" id="PTHR42855">
    <property type="entry name" value="ABC TRANSPORTER ATP-BINDING SUBUNIT"/>
    <property type="match status" value="1"/>
</dbReference>
<dbReference type="CDD" id="cd03221">
    <property type="entry name" value="ABCF_EF-3"/>
    <property type="match status" value="2"/>
</dbReference>
<sequence length="491" mass="56147">METLNLELNEVEVTYLDRVILNIPKLTVYQNDRIGIVGANGQGKTTLLDLINGRIKPNSGNVNRVVSFNYYEQIKQANASLNADLLDAELLGRMKVPLNSVETLSGGEQTRLRLAQVLSKYELGLIMDEPTTHLDADAINYLIDELRYYYGTLILVSHDRYFLDHLVTKIWEVNNGTVHEYEGNYSDYSEQKKLAALEKQRNHENYLTEKKRLERSAEKKLLQVQKMSQVSVKKQKRSIKPDRLSASKSKDSVQKAAQKTVKSIEKRIDQLEEVSPMQKQQQIHFPLSRNLAIHNKYPVMGQDISLMRGNKVLLNRANFQFPLGKVISITGNNGTGKSTLLNYILQDGEGIVLSPKVVFGQYHQMDYKFSNRVSIIEYLQKFTDYSESTIRAVLSNIGFRQTDLGKIVSDISGGEATRLVLARLFLQPSNVLILDEPTNFIDVLTIEALEEFIKKYEGTVIFTSHDRYFTEKIADQVWKIDNEKLVLIYDR</sequence>